<feature type="transmembrane region" description="Helical" evidence="1">
    <location>
        <begin position="155"/>
        <end position="175"/>
    </location>
</feature>
<feature type="transmembrane region" description="Helical" evidence="1">
    <location>
        <begin position="224"/>
        <end position="241"/>
    </location>
</feature>
<dbReference type="EMBL" id="JAGQHS010000114">
    <property type="protein sequence ID" value="MCA9757707.1"/>
    <property type="molecule type" value="Genomic_DNA"/>
</dbReference>
<feature type="transmembrane region" description="Helical" evidence="1">
    <location>
        <begin position="131"/>
        <end position="150"/>
    </location>
</feature>
<feature type="transmembrane region" description="Helical" evidence="1">
    <location>
        <begin position="102"/>
        <end position="125"/>
    </location>
</feature>
<feature type="transmembrane region" description="Helical" evidence="1">
    <location>
        <begin position="37"/>
        <end position="58"/>
    </location>
</feature>
<evidence type="ECO:0000313" key="2">
    <source>
        <dbReference type="EMBL" id="MCA9757707.1"/>
    </source>
</evidence>
<proteinExistence type="predicted"/>
<organism evidence="2 3">
    <name type="scientific">Eiseniibacteriota bacterium</name>
    <dbReference type="NCBI Taxonomy" id="2212470"/>
    <lineage>
        <taxon>Bacteria</taxon>
        <taxon>Candidatus Eiseniibacteriota</taxon>
    </lineage>
</organism>
<feature type="transmembrane region" description="Helical" evidence="1">
    <location>
        <begin position="64"/>
        <end position="82"/>
    </location>
</feature>
<feature type="transmembrane region" description="Helical" evidence="1">
    <location>
        <begin position="253"/>
        <end position="274"/>
    </location>
</feature>
<comment type="caution">
    <text evidence="2">The sequence shown here is derived from an EMBL/GenBank/DDBJ whole genome shotgun (WGS) entry which is preliminary data.</text>
</comment>
<evidence type="ECO:0000256" key="1">
    <source>
        <dbReference type="SAM" id="Phobius"/>
    </source>
</evidence>
<sequence length="420" mass="44262">MSNLPWSPSRKRRDASEVDQVELASVEPGQSGRARRLLLGVLTLSLLALPTETGAIVRAVFVDAYLQVSVFVAATLAIFYVLERKLDIDTAGILARHARWQVPIASFLGALPGCGGAVVVVTQFVNGRISFGSLVAVLIATMGDAAFLLLSQRPLFGLTVFVVGFCVGTISGYVVDKIHGPSFLQEADRQQAKTRTAHLSPPLPASLGAAAPVTPRPITPFQHLWLWLLLPGLVLGILGAAQVDLAEVTGRPWVGNAVAALGLLGGVLSFVAWVQRGGMALHTETVACASGQARLSPLARVVADTSFVSAWVIFGFLIFELTLHFTQFDLAAFFGTAAPVVPLLAILIGLLPGCGPQVITTTLFLQGYIPTSALLGNAISNDGDALFPAIALAPRAAILATVYSTIPALIVAYTFYALFE</sequence>
<accession>A0A956NF87</accession>
<keyword evidence="1" id="KW-1133">Transmembrane helix</keyword>
<reference evidence="2" key="1">
    <citation type="submission" date="2020-04" db="EMBL/GenBank/DDBJ databases">
        <authorList>
            <person name="Zhang T."/>
        </authorList>
    </citation>
    <scope>NUCLEOTIDE SEQUENCE</scope>
    <source>
        <strain evidence="2">HKST-UBA02</strain>
    </source>
</reference>
<keyword evidence="1" id="KW-0812">Transmembrane</keyword>
<dbReference type="AlphaFoldDB" id="A0A956NF87"/>
<reference evidence="2" key="2">
    <citation type="journal article" date="2021" name="Microbiome">
        <title>Successional dynamics and alternative stable states in a saline activated sludge microbial community over 9 years.</title>
        <authorList>
            <person name="Wang Y."/>
            <person name="Ye J."/>
            <person name="Ju F."/>
            <person name="Liu L."/>
            <person name="Boyd J.A."/>
            <person name="Deng Y."/>
            <person name="Parks D.H."/>
            <person name="Jiang X."/>
            <person name="Yin X."/>
            <person name="Woodcroft B.J."/>
            <person name="Tyson G.W."/>
            <person name="Hugenholtz P."/>
            <person name="Polz M.F."/>
            <person name="Zhang T."/>
        </authorList>
    </citation>
    <scope>NUCLEOTIDE SEQUENCE</scope>
    <source>
        <strain evidence="2">HKST-UBA02</strain>
    </source>
</reference>
<name>A0A956NF87_UNCEI</name>
<dbReference type="Proteomes" id="UP000739538">
    <property type="component" value="Unassembled WGS sequence"/>
</dbReference>
<dbReference type="Pfam" id="PF11449">
    <property type="entry name" value="ArsP_2"/>
    <property type="match status" value="1"/>
</dbReference>
<feature type="transmembrane region" description="Helical" evidence="1">
    <location>
        <begin position="396"/>
        <end position="419"/>
    </location>
</feature>
<dbReference type="InterPro" id="IPR021552">
    <property type="entry name" value="ArsP_2"/>
</dbReference>
<dbReference type="NCBIfam" id="NF037962">
    <property type="entry name" value="arsenic_eff"/>
    <property type="match status" value="1"/>
</dbReference>
<protein>
    <submittedName>
        <fullName evidence="2">Arsenic efflux protein</fullName>
    </submittedName>
</protein>
<gene>
    <name evidence="2" type="ORF">KDA27_18040</name>
</gene>
<feature type="transmembrane region" description="Helical" evidence="1">
    <location>
        <begin position="305"/>
        <end position="323"/>
    </location>
</feature>
<keyword evidence="1" id="KW-0472">Membrane</keyword>
<feature type="transmembrane region" description="Helical" evidence="1">
    <location>
        <begin position="330"/>
        <end position="351"/>
    </location>
</feature>
<evidence type="ECO:0000313" key="3">
    <source>
        <dbReference type="Proteomes" id="UP000739538"/>
    </source>
</evidence>